<reference evidence="1" key="1">
    <citation type="submission" date="2022-10" db="EMBL/GenBank/DDBJ databases">
        <title>Culturing micro-colonial fungi from biological soil crusts in the Mojave desert and describing Neophaeococcomyces mojavensis, and introducing the new genera and species Taxawa tesnikishii.</title>
        <authorList>
            <person name="Kurbessoian T."/>
            <person name="Stajich J.E."/>
        </authorList>
    </citation>
    <scope>NUCLEOTIDE SEQUENCE</scope>
    <source>
        <strain evidence="1">JES_112</strain>
    </source>
</reference>
<dbReference type="EMBL" id="JAPDRQ010000109">
    <property type="protein sequence ID" value="KAJ9654936.1"/>
    <property type="molecule type" value="Genomic_DNA"/>
</dbReference>
<evidence type="ECO:0000313" key="1">
    <source>
        <dbReference type="EMBL" id="KAJ9654936.1"/>
    </source>
</evidence>
<protein>
    <submittedName>
        <fullName evidence="1">Uncharacterized protein</fullName>
    </submittedName>
</protein>
<accession>A0ACC3A4C3</accession>
<comment type="caution">
    <text evidence="1">The sequence shown here is derived from an EMBL/GenBank/DDBJ whole genome shotgun (WGS) entry which is preliminary data.</text>
</comment>
<organism evidence="1 2">
    <name type="scientific">Neophaeococcomyces mojaviensis</name>
    <dbReference type="NCBI Taxonomy" id="3383035"/>
    <lineage>
        <taxon>Eukaryota</taxon>
        <taxon>Fungi</taxon>
        <taxon>Dikarya</taxon>
        <taxon>Ascomycota</taxon>
        <taxon>Pezizomycotina</taxon>
        <taxon>Eurotiomycetes</taxon>
        <taxon>Chaetothyriomycetidae</taxon>
        <taxon>Chaetothyriales</taxon>
        <taxon>Chaetothyriales incertae sedis</taxon>
        <taxon>Neophaeococcomyces</taxon>
    </lineage>
</organism>
<dbReference type="Proteomes" id="UP001172386">
    <property type="component" value="Unassembled WGS sequence"/>
</dbReference>
<evidence type="ECO:0000313" key="2">
    <source>
        <dbReference type="Proteomes" id="UP001172386"/>
    </source>
</evidence>
<keyword evidence="2" id="KW-1185">Reference proteome</keyword>
<proteinExistence type="predicted"/>
<sequence>MDKALLDPLSKLETSLNLLLQSLITTNTFSAAPKAAKDLVAADDELTSALITLKRHQDNFTEILRLRTEAETLNNSIKDTVRTCVALRNEIGDVHPSILEDSDDEDEEAQKHNPIDYETLLAFASRIGRHNAIARKEAEKEAERADIEVRRKRDEQKEKEGDKEKAQPTMNGAHAQDMAVPASVPASAEASLPRGDENGDGANTNAPHNNLRTEQAEKVLREMRHLQKVRHHDITAPFPHVQLLRLGELGRIHYIREENGEQAAEDEVERMVKRAEIKGYEEEPVTQKASPEVRRAGPSAPRPVYEEQRQPPPSRPQKAFDVDFPGGDDDDDDDDDD</sequence>
<name>A0ACC3A4C3_9EURO</name>
<gene>
    <name evidence="1" type="ORF">H2198_006118</name>
</gene>